<dbReference type="GO" id="GO:0004713">
    <property type="term" value="F:protein tyrosine kinase activity"/>
    <property type="evidence" value="ECO:0007669"/>
    <property type="project" value="TreeGrafter"/>
</dbReference>
<protein>
    <submittedName>
        <fullName evidence="1">5'-nucleotidase</fullName>
    </submittedName>
</protein>
<dbReference type="SUPFAM" id="SSF56784">
    <property type="entry name" value="HAD-like"/>
    <property type="match status" value="1"/>
</dbReference>
<dbReference type="EMBL" id="BJUW01000006">
    <property type="protein sequence ID" value="GEK86457.1"/>
    <property type="molecule type" value="Genomic_DNA"/>
</dbReference>
<evidence type="ECO:0000313" key="1">
    <source>
        <dbReference type="EMBL" id="GEK86457.1"/>
    </source>
</evidence>
<proteinExistence type="predicted"/>
<name>A0A511AKN0_9MICO</name>
<dbReference type="Pfam" id="PF13419">
    <property type="entry name" value="HAD_2"/>
    <property type="match status" value="1"/>
</dbReference>
<sequence>MPHSPYTCVLWDVDGTIADATPGIFPRLLEVFASFELAAPDASELSRWVGPPMYESFQTLAGLSPEQASEALTRYRALAARDGYAASVDIYPGVPDVIRAVAAAGIPQATASTKPENQVRAILEHNDLLGLFTAISGARSGAIGRSDSKQDVIGWALERLEAAGVDTSRPVLIGDRHHDIEGAAAFGIPVIFSEWGFGDASEAEPAAFRAADADALRSLLLVEQAA</sequence>
<reference evidence="1 2" key="1">
    <citation type="submission" date="2019-07" db="EMBL/GenBank/DDBJ databases">
        <title>Whole genome shotgun sequence of Microbacterium aerolatum NBRC 103071.</title>
        <authorList>
            <person name="Hosoyama A."/>
            <person name="Uohara A."/>
            <person name="Ohji S."/>
            <person name="Ichikawa N."/>
        </authorList>
    </citation>
    <scope>NUCLEOTIDE SEQUENCE [LARGE SCALE GENOMIC DNA]</scope>
    <source>
        <strain evidence="1 2">NBRC 103071</strain>
    </source>
</reference>
<dbReference type="InterPro" id="IPR023214">
    <property type="entry name" value="HAD_sf"/>
</dbReference>
<accession>A0A511AKN0</accession>
<dbReference type="Gene3D" id="3.40.50.1000">
    <property type="entry name" value="HAD superfamily/HAD-like"/>
    <property type="match status" value="1"/>
</dbReference>
<organism evidence="1 2">
    <name type="scientific">Microbacterium aerolatum</name>
    <dbReference type="NCBI Taxonomy" id="153731"/>
    <lineage>
        <taxon>Bacteria</taxon>
        <taxon>Bacillati</taxon>
        <taxon>Actinomycetota</taxon>
        <taxon>Actinomycetes</taxon>
        <taxon>Micrococcales</taxon>
        <taxon>Microbacteriaceae</taxon>
        <taxon>Microbacterium</taxon>
    </lineage>
</organism>
<dbReference type="SFLD" id="SFLDS00003">
    <property type="entry name" value="Haloacid_Dehalogenase"/>
    <property type="match status" value="1"/>
</dbReference>
<comment type="caution">
    <text evidence="1">The sequence shown here is derived from an EMBL/GenBank/DDBJ whole genome shotgun (WGS) entry which is preliminary data.</text>
</comment>
<dbReference type="AlphaFoldDB" id="A0A511AKN0"/>
<dbReference type="RefSeq" id="WP_147039077.1">
    <property type="nucleotide sequence ID" value="NZ_BJUW01000006.1"/>
</dbReference>
<dbReference type="Proteomes" id="UP000321225">
    <property type="component" value="Unassembled WGS sequence"/>
</dbReference>
<dbReference type="InterPro" id="IPR023198">
    <property type="entry name" value="PGP-like_dom2"/>
</dbReference>
<dbReference type="OrthoDB" id="9776368at2"/>
<dbReference type="Gene3D" id="1.10.150.240">
    <property type="entry name" value="Putative phosphatase, domain 2"/>
    <property type="match status" value="1"/>
</dbReference>
<dbReference type="InterPro" id="IPR041492">
    <property type="entry name" value="HAD_2"/>
</dbReference>
<gene>
    <name evidence="1" type="ORF">MAE01_16330</name>
</gene>
<dbReference type="SFLD" id="SFLDG01129">
    <property type="entry name" value="C1.5:_HAD__Beta-PGM__Phosphata"/>
    <property type="match status" value="1"/>
</dbReference>
<dbReference type="InterPro" id="IPR050155">
    <property type="entry name" value="HAD-like_hydrolase_sf"/>
</dbReference>
<keyword evidence="2" id="KW-1185">Reference proteome</keyword>
<dbReference type="GO" id="GO:0005829">
    <property type="term" value="C:cytosol"/>
    <property type="evidence" value="ECO:0007669"/>
    <property type="project" value="TreeGrafter"/>
</dbReference>
<evidence type="ECO:0000313" key="2">
    <source>
        <dbReference type="Proteomes" id="UP000321225"/>
    </source>
</evidence>
<dbReference type="InterPro" id="IPR036412">
    <property type="entry name" value="HAD-like_sf"/>
</dbReference>
<dbReference type="PANTHER" id="PTHR43434:SF20">
    <property type="entry name" value="5'-NUCLEOTIDASE"/>
    <property type="match status" value="1"/>
</dbReference>
<dbReference type="PANTHER" id="PTHR43434">
    <property type="entry name" value="PHOSPHOGLYCOLATE PHOSPHATASE"/>
    <property type="match status" value="1"/>
</dbReference>